<dbReference type="InterPro" id="IPR007712">
    <property type="entry name" value="RelE/ParE_toxin"/>
</dbReference>
<keyword evidence="1" id="KW-1277">Toxin-antitoxin system</keyword>
<protein>
    <submittedName>
        <fullName evidence="2">Plasmid stabilization protein</fullName>
    </submittedName>
</protein>
<reference evidence="2 3" key="1">
    <citation type="submission" date="2016-10" db="EMBL/GenBank/DDBJ databases">
        <title>Pseudomonas lactis sp. nov. and Pseudomonas paralactis sp. nov., isolated from bovine raw milk.</title>
        <authorList>
            <person name="Von Neubeck M."/>
            <person name="Huptas C."/>
            <person name="Glueck C."/>
            <person name="Krewinkel M."/>
            <person name="Stoeckel M."/>
            <person name="Stressler T."/>
            <person name="Fischer L."/>
            <person name="Hinrichs J."/>
            <person name="Scherer S."/>
            <person name="Wenning M."/>
        </authorList>
    </citation>
    <scope>NUCLEOTIDE SEQUENCE [LARGE SCALE GENOMIC DNA]</scope>
    <source>
        <strain evidence="2 3">DSM 17516</strain>
    </source>
</reference>
<name>A0A1V2KIC5_PSECE</name>
<dbReference type="Gene3D" id="3.30.2310.20">
    <property type="entry name" value="RelE-like"/>
    <property type="match status" value="1"/>
</dbReference>
<dbReference type="Proteomes" id="UP000189295">
    <property type="component" value="Unassembled WGS sequence"/>
</dbReference>
<dbReference type="OrthoDB" id="9814952at2"/>
<evidence type="ECO:0000256" key="1">
    <source>
        <dbReference type="ARBA" id="ARBA00022649"/>
    </source>
</evidence>
<organism evidence="2 3">
    <name type="scientific">Pseudomonas cedrina subsp. cedrina</name>
    <dbReference type="NCBI Taxonomy" id="76762"/>
    <lineage>
        <taxon>Bacteria</taxon>
        <taxon>Pseudomonadati</taxon>
        <taxon>Pseudomonadota</taxon>
        <taxon>Gammaproteobacteria</taxon>
        <taxon>Pseudomonadales</taxon>
        <taxon>Pseudomonadaceae</taxon>
        <taxon>Pseudomonas</taxon>
    </lineage>
</organism>
<evidence type="ECO:0000313" key="2">
    <source>
        <dbReference type="EMBL" id="ONH56571.1"/>
    </source>
</evidence>
<dbReference type="InterPro" id="IPR035093">
    <property type="entry name" value="RelE/ParE_toxin_dom_sf"/>
</dbReference>
<dbReference type="EMBL" id="MNPW01000002">
    <property type="protein sequence ID" value="ONH56571.1"/>
    <property type="molecule type" value="Genomic_DNA"/>
</dbReference>
<dbReference type="RefSeq" id="WP_076950234.1">
    <property type="nucleotide sequence ID" value="NZ_MNPW01000002.1"/>
</dbReference>
<evidence type="ECO:0000313" key="3">
    <source>
        <dbReference type="Proteomes" id="UP000189295"/>
    </source>
</evidence>
<dbReference type="AlphaFoldDB" id="A0A1V2KIC5"/>
<gene>
    <name evidence="2" type="ORF">BLL36_04140</name>
</gene>
<proteinExistence type="predicted"/>
<dbReference type="Pfam" id="PF05016">
    <property type="entry name" value="ParE_toxin"/>
    <property type="match status" value="1"/>
</dbReference>
<accession>A0A1V2KIC5</accession>
<comment type="caution">
    <text evidence="2">The sequence shown here is derived from an EMBL/GenBank/DDBJ whole genome shotgun (WGS) entry which is preliminary data.</text>
</comment>
<sequence>MSYSVVFAPQALAHLDALEAFISEAASATVAARFVDKLISHCESFSLFPLRGTRRDDLLTDLRITHYRCTTIIAFTVDTTRETVSILGVFYGGQSYAALFQPCKY</sequence>